<proteinExistence type="predicted"/>
<dbReference type="EMBL" id="BQNB010018886">
    <property type="protein sequence ID" value="GJT79305.1"/>
    <property type="molecule type" value="Genomic_DNA"/>
</dbReference>
<feature type="compositionally biased region" description="Basic residues" evidence="1">
    <location>
        <begin position="72"/>
        <end position="84"/>
    </location>
</feature>
<dbReference type="Proteomes" id="UP001151760">
    <property type="component" value="Unassembled WGS sequence"/>
</dbReference>
<evidence type="ECO:0000313" key="2">
    <source>
        <dbReference type="EMBL" id="GJT79305.1"/>
    </source>
</evidence>
<feature type="compositionally biased region" description="Pro residues" evidence="1">
    <location>
        <begin position="59"/>
        <end position="70"/>
    </location>
</feature>
<organism evidence="2 3">
    <name type="scientific">Tanacetum coccineum</name>
    <dbReference type="NCBI Taxonomy" id="301880"/>
    <lineage>
        <taxon>Eukaryota</taxon>
        <taxon>Viridiplantae</taxon>
        <taxon>Streptophyta</taxon>
        <taxon>Embryophyta</taxon>
        <taxon>Tracheophyta</taxon>
        <taxon>Spermatophyta</taxon>
        <taxon>Magnoliopsida</taxon>
        <taxon>eudicotyledons</taxon>
        <taxon>Gunneridae</taxon>
        <taxon>Pentapetalae</taxon>
        <taxon>asterids</taxon>
        <taxon>campanulids</taxon>
        <taxon>Asterales</taxon>
        <taxon>Asteraceae</taxon>
        <taxon>Asteroideae</taxon>
        <taxon>Anthemideae</taxon>
        <taxon>Anthemidinae</taxon>
        <taxon>Tanacetum</taxon>
    </lineage>
</organism>
<name>A0ABQ5GW41_9ASTR</name>
<evidence type="ECO:0000313" key="3">
    <source>
        <dbReference type="Proteomes" id="UP001151760"/>
    </source>
</evidence>
<sequence length="213" mass="23630">MKIRHPPTLGHLPPRQHVAAAGKLFRRSFPVKSKNGFSSPDLPVHHTHSPPLTFFSPPAAVPPQPTPPSPSLRHHPHRHHHHHTVITTTRKGVWKSVRYGVSKELDTAYWGFLRARIRRIFLDGYDELVVAEVAAEAPTQVPKQPGHPRQQRSILSYSKWALAANIGMPLLGPMATQGLCIFNLNTILQPNSSAISLIGMPRAITLSILPVSY</sequence>
<comment type="caution">
    <text evidence="2">The sequence shown here is derived from an EMBL/GenBank/DDBJ whole genome shotgun (WGS) entry which is preliminary data.</text>
</comment>
<accession>A0ABQ5GW41</accession>
<gene>
    <name evidence="2" type="ORF">Tco_1053647</name>
</gene>
<reference evidence="2" key="1">
    <citation type="journal article" date="2022" name="Int. J. Mol. Sci.">
        <title>Draft Genome of Tanacetum Coccineum: Genomic Comparison of Closely Related Tanacetum-Family Plants.</title>
        <authorList>
            <person name="Yamashiro T."/>
            <person name="Shiraishi A."/>
            <person name="Nakayama K."/>
            <person name="Satake H."/>
        </authorList>
    </citation>
    <scope>NUCLEOTIDE SEQUENCE</scope>
</reference>
<keyword evidence="3" id="KW-1185">Reference proteome</keyword>
<evidence type="ECO:0000256" key="1">
    <source>
        <dbReference type="SAM" id="MobiDB-lite"/>
    </source>
</evidence>
<protein>
    <submittedName>
        <fullName evidence="2">Uncharacterized protein</fullName>
    </submittedName>
</protein>
<feature type="region of interest" description="Disordered" evidence="1">
    <location>
        <begin position="48"/>
        <end position="88"/>
    </location>
</feature>
<reference evidence="2" key="2">
    <citation type="submission" date="2022-01" db="EMBL/GenBank/DDBJ databases">
        <authorList>
            <person name="Yamashiro T."/>
            <person name="Shiraishi A."/>
            <person name="Satake H."/>
            <person name="Nakayama K."/>
        </authorList>
    </citation>
    <scope>NUCLEOTIDE SEQUENCE</scope>
</reference>